<evidence type="ECO:0000256" key="4">
    <source>
        <dbReference type="ARBA" id="ARBA00022989"/>
    </source>
</evidence>
<dbReference type="PANTHER" id="PTHR30386">
    <property type="entry name" value="MEMBRANE FUSION SUBUNIT OF EMRAB-TOLC MULTIDRUG EFFLUX PUMP"/>
    <property type="match status" value="1"/>
</dbReference>
<dbReference type="PANTHER" id="PTHR30386:SF26">
    <property type="entry name" value="TRANSPORT PROTEIN COMB"/>
    <property type="match status" value="1"/>
</dbReference>
<evidence type="ECO:0000259" key="7">
    <source>
        <dbReference type="Pfam" id="PF25917"/>
    </source>
</evidence>
<proteinExistence type="inferred from homology"/>
<accession>Q7V429</accession>
<reference evidence="8 9" key="1">
    <citation type="journal article" date="2003" name="Nature">
        <title>Genome divergence in two Prochlorococcus ecotypes reflects oceanic niche differentiation.</title>
        <authorList>
            <person name="Rocap G."/>
            <person name="Larimer F.W."/>
            <person name="Lamerdin J.E."/>
            <person name="Malfatti S."/>
            <person name="Chain P."/>
            <person name="Ahlgren N.A."/>
            <person name="Arellano A."/>
            <person name="Coleman M."/>
            <person name="Hauser L."/>
            <person name="Hess W.R."/>
            <person name="Johnson Z.I."/>
            <person name="Land M.L."/>
            <person name="Lindell D."/>
            <person name="Post A.F."/>
            <person name="Regala W."/>
            <person name="Shah M."/>
            <person name="Shaw S.L."/>
            <person name="Steglich C."/>
            <person name="Sullivan M.B."/>
            <person name="Ting C.S."/>
            <person name="Tolonen A."/>
            <person name="Webb E.A."/>
            <person name="Zinser E.R."/>
            <person name="Chisholm S.W."/>
        </authorList>
    </citation>
    <scope>NUCLEOTIDE SEQUENCE [LARGE SCALE GENOMIC DNA]</scope>
    <source>
        <strain evidence="9">MIT 9313</strain>
    </source>
</reference>
<dbReference type="KEGG" id="pmt:PMT_2144"/>
<dbReference type="SUPFAM" id="SSF111369">
    <property type="entry name" value="HlyD-like secretion proteins"/>
    <property type="match status" value="1"/>
</dbReference>
<dbReference type="Proteomes" id="UP000001423">
    <property type="component" value="Chromosome"/>
</dbReference>
<name>Q7V429_PROMM</name>
<keyword evidence="4 6" id="KW-1133">Transmembrane helix</keyword>
<dbReference type="HOGENOM" id="CLU_028453_1_0_3"/>
<dbReference type="AlphaFoldDB" id="Q7V429"/>
<organism evidence="8 9">
    <name type="scientific">Prochlorococcus marinus (strain MIT 9313)</name>
    <dbReference type="NCBI Taxonomy" id="74547"/>
    <lineage>
        <taxon>Bacteria</taxon>
        <taxon>Bacillati</taxon>
        <taxon>Cyanobacteriota</taxon>
        <taxon>Cyanophyceae</taxon>
        <taxon>Synechococcales</taxon>
        <taxon>Prochlorococcaceae</taxon>
        <taxon>Prochlorococcus</taxon>
    </lineage>
</organism>
<dbReference type="Pfam" id="PF25917">
    <property type="entry name" value="BSH_RND"/>
    <property type="match status" value="1"/>
</dbReference>
<dbReference type="RefSeq" id="WP_011131508.1">
    <property type="nucleotide sequence ID" value="NC_005071.1"/>
</dbReference>
<dbReference type="EMBL" id="BX548175">
    <property type="protein sequence ID" value="CAE22318.1"/>
    <property type="molecule type" value="Genomic_DNA"/>
</dbReference>
<evidence type="ECO:0000256" key="6">
    <source>
        <dbReference type="SAM" id="Phobius"/>
    </source>
</evidence>
<evidence type="ECO:0000256" key="1">
    <source>
        <dbReference type="ARBA" id="ARBA00004167"/>
    </source>
</evidence>
<feature type="domain" description="Multidrug resistance protein MdtA-like barrel-sandwich hybrid" evidence="7">
    <location>
        <begin position="71"/>
        <end position="226"/>
    </location>
</feature>
<protein>
    <recommendedName>
        <fullName evidence="7">Multidrug resistance protein MdtA-like barrel-sandwich hybrid domain-containing protein</fullName>
    </recommendedName>
</protein>
<evidence type="ECO:0000256" key="5">
    <source>
        <dbReference type="ARBA" id="ARBA00023136"/>
    </source>
</evidence>
<evidence type="ECO:0000256" key="3">
    <source>
        <dbReference type="ARBA" id="ARBA00022692"/>
    </source>
</evidence>
<evidence type="ECO:0000313" key="9">
    <source>
        <dbReference type="Proteomes" id="UP000001423"/>
    </source>
</evidence>
<gene>
    <name evidence="8" type="ordered locus">PMT_2144</name>
</gene>
<dbReference type="Gene3D" id="2.40.50.100">
    <property type="match status" value="1"/>
</dbReference>
<evidence type="ECO:0000313" key="8">
    <source>
        <dbReference type="EMBL" id="CAE22318.1"/>
    </source>
</evidence>
<sequence>MSLFRKNALDALSSPEQLDQPLELLRPSYWLLLISLLGFSLSILLWSIFGRLPVRIEGRGVLVRTENLQWVQSEINGRLKEFKVNVGDCIKQGTPLAVIDPVQLELEQQKANNQLEILIANDASLDLIAIQREDELRKSTARWKLAFQKNAVSQVEWDQRVQRLSELLYNLETSNNQREQLIIQKQSEIVALEQQIARTATVKAPQAGCVTDRHVQLGQVVQPGVTLFELERDKDANTLQSLAFFPAKDGKRLRIGQPVRVTPTTTKAQRHGGIEAEILKVRRLPVSKEAVINRLYNKESLFKAINTEDEGPLIEVATSLAKDPTTPSGYDWGGSKGPDLQLTAGTPTTLRVLVEQRRPISYVIPLLRNLSGIY</sequence>
<feature type="transmembrane region" description="Helical" evidence="6">
    <location>
        <begin position="29"/>
        <end position="49"/>
    </location>
</feature>
<dbReference type="InterPro" id="IPR050739">
    <property type="entry name" value="MFP"/>
</dbReference>
<keyword evidence="9" id="KW-1185">Reference proteome</keyword>
<keyword evidence="3 6" id="KW-0812">Transmembrane</keyword>
<dbReference type="eggNOG" id="COG1566">
    <property type="taxonomic scope" value="Bacteria"/>
</dbReference>
<evidence type="ECO:0000256" key="2">
    <source>
        <dbReference type="ARBA" id="ARBA00009477"/>
    </source>
</evidence>
<dbReference type="Gene3D" id="1.10.287.470">
    <property type="entry name" value="Helix hairpin bin"/>
    <property type="match status" value="1"/>
</dbReference>
<comment type="subcellular location">
    <subcellularLocation>
        <location evidence="1">Membrane</location>
        <topology evidence="1">Single-pass membrane protein</topology>
    </subcellularLocation>
</comment>
<keyword evidence="5 6" id="KW-0472">Membrane</keyword>
<comment type="similarity">
    <text evidence="2">Belongs to the membrane fusion protein (MFP) (TC 8.A.1) family.</text>
</comment>
<dbReference type="InterPro" id="IPR058625">
    <property type="entry name" value="MdtA-like_BSH"/>
</dbReference>
<dbReference type="OrthoDB" id="8439633at2"/>
<dbReference type="GO" id="GO:0016020">
    <property type="term" value="C:membrane"/>
    <property type="evidence" value="ECO:0007669"/>
    <property type="project" value="UniProtKB-SubCell"/>
</dbReference>